<dbReference type="EC" id="3.1.3.-" evidence="5"/>
<organism evidence="5 6">
    <name type="scientific">Aeribacillus composti</name>
    <dbReference type="NCBI Taxonomy" id="1868734"/>
    <lineage>
        <taxon>Bacteria</taxon>
        <taxon>Bacillati</taxon>
        <taxon>Bacillota</taxon>
        <taxon>Bacilli</taxon>
        <taxon>Bacillales</taxon>
        <taxon>Bacillaceae</taxon>
        <taxon>Aeribacillus</taxon>
    </lineage>
</organism>
<sequence>MKVVVFDLDDTLYDELTFVRSGFRAVAAFLRNIINISEEELFEWMWTRLQTNGRGAIFDDLLHHFGAYSKTMVRKCISVYRMHKPDIVLPETTITCLEQLKDHPLYIVTDGNKIVQHNKLEALHLYKKMKHCYVTHRYGIHNAKPSPYCFMHIVKREKVSPHDVVYIGDNPKKDFVGIKPLGFRTIRVMTGQYRSIEMPKEYEADIRIESLIQLKDVLNG</sequence>
<dbReference type="GO" id="GO:0016787">
    <property type="term" value="F:hydrolase activity"/>
    <property type="evidence" value="ECO:0007669"/>
    <property type="project" value="UniProtKB-KW"/>
</dbReference>
<evidence type="ECO:0000256" key="1">
    <source>
        <dbReference type="ARBA" id="ARBA00001946"/>
    </source>
</evidence>
<evidence type="ECO:0000256" key="2">
    <source>
        <dbReference type="ARBA" id="ARBA00022723"/>
    </source>
</evidence>
<dbReference type="InterPro" id="IPR051400">
    <property type="entry name" value="HAD-like_hydrolase"/>
</dbReference>
<keyword evidence="4" id="KW-0460">Magnesium</keyword>
<gene>
    <name evidence="5" type="ORF">RI196_02860</name>
</gene>
<dbReference type="EMBL" id="CP134501">
    <property type="protein sequence ID" value="WNF33646.1"/>
    <property type="molecule type" value="Genomic_DNA"/>
</dbReference>
<dbReference type="SUPFAM" id="SSF56784">
    <property type="entry name" value="HAD-like"/>
    <property type="match status" value="1"/>
</dbReference>
<protein>
    <submittedName>
        <fullName evidence="5">HAD family hydrolase</fullName>
        <ecNumber evidence="5">3.1.3.-</ecNumber>
    </submittedName>
</protein>
<dbReference type="Proteomes" id="UP001303701">
    <property type="component" value="Chromosome"/>
</dbReference>
<dbReference type="GeneID" id="301124882"/>
<evidence type="ECO:0000256" key="3">
    <source>
        <dbReference type="ARBA" id="ARBA00022801"/>
    </source>
</evidence>
<dbReference type="SFLD" id="SFLDG01129">
    <property type="entry name" value="C1.5:_HAD__Beta-PGM__Phosphata"/>
    <property type="match status" value="1"/>
</dbReference>
<dbReference type="InterPro" id="IPR006439">
    <property type="entry name" value="HAD-SF_hydro_IA"/>
</dbReference>
<dbReference type="NCBIfam" id="TIGR01549">
    <property type="entry name" value="HAD-SF-IA-v1"/>
    <property type="match status" value="1"/>
</dbReference>
<evidence type="ECO:0000313" key="6">
    <source>
        <dbReference type="Proteomes" id="UP001303701"/>
    </source>
</evidence>
<dbReference type="Gene3D" id="1.10.150.520">
    <property type="match status" value="1"/>
</dbReference>
<keyword evidence="3 5" id="KW-0378">Hydrolase</keyword>
<keyword evidence="6" id="KW-1185">Reference proteome</keyword>
<dbReference type="RefSeq" id="WP_311066860.1">
    <property type="nucleotide sequence ID" value="NZ_CP134501.1"/>
</dbReference>
<dbReference type="Pfam" id="PF00702">
    <property type="entry name" value="Hydrolase"/>
    <property type="match status" value="1"/>
</dbReference>
<accession>A0ABY9WK19</accession>
<dbReference type="InterPro" id="IPR023214">
    <property type="entry name" value="HAD_sf"/>
</dbReference>
<comment type="cofactor">
    <cofactor evidence="1">
        <name>Mg(2+)</name>
        <dbReference type="ChEBI" id="CHEBI:18420"/>
    </cofactor>
</comment>
<proteinExistence type="predicted"/>
<evidence type="ECO:0000313" key="5">
    <source>
        <dbReference type="EMBL" id="WNF33646.1"/>
    </source>
</evidence>
<dbReference type="InterPro" id="IPR036412">
    <property type="entry name" value="HAD-like_sf"/>
</dbReference>
<evidence type="ECO:0000256" key="4">
    <source>
        <dbReference type="ARBA" id="ARBA00022842"/>
    </source>
</evidence>
<dbReference type="SFLD" id="SFLDS00003">
    <property type="entry name" value="Haloacid_Dehalogenase"/>
    <property type="match status" value="1"/>
</dbReference>
<dbReference type="Gene3D" id="3.40.50.1000">
    <property type="entry name" value="HAD superfamily/HAD-like"/>
    <property type="match status" value="1"/>
</dbReference>
<dbReference type="PANTHER" id="PTHR46470:SF2">
    <property type="entry name" value="GLYCERALDEHYDE 3-PHOSPHATE PHOSPHATASE"/>
    <property type="match status" value="1"/>
</dbReference>
<dbReference type="PANTHER" id="PTHR46470">
    <property type="entry name" value="N-ACYLNEURAMINATE-9-PHOSPHATASE"/>
    <property type="match status" value="1"/>
</dbReference>
<keyword evidence="2" id="KW-0479">Metal-binding</keyword>
<name>A0ABY9WK19_9BACI</name>
<reference evidence="5 6" key="1">
    <citation type="submission" date="2023-09" db="EMBL/GenBank/DDBJ databases">
        <title>Different Types of Thermotolerant Ring-Cleaving Dioxygenases derived from Aeribacillus composti HB-1 applied for multiple aromatic hydrocarbons removal.</title>
        <authorList>
            <person name="Cao L."/>
            <person name="Li M."/>
            <person name="Ma T."/>
        </authorList>
    </citation>
    <scope>NUCLEOTIDE SEQUENCE [LARGE SCALE GENOMIC DNA]</scope>
    <source>
        <strain evidence="5 6">HB-1</strain>
    </source>
</reference>